<evidence type="ECO:0000313" key="3">
    <source>
        <dbReference type="Proteomes" id="UP000813462"/>
    </source>
</evidence>
<reference evidence="2" key="1">
    <citation type="journal article" date="2021" name="Front. Plant Sci.">
        <title>Chromosome-Scale Genome Assembly for Chinese Sour Jujube and Insights Into Its Genome Evolution and Domestication Signature.</title>
        <authorList>
            <person name="Shen L.-Y."/>
            <person name="Luo H."/>
            <person name="Wang X.-L."/>
            <person name="Wang X.-M."/>
            <person name="Qiu X.-J."/>
            <person name="Liu H."/>
            <person name="Zhou S.-S."/>
            <person name="Jia K.-H."/>
            <person name="Nie S."/>
            <person name="Bao Y.-T."/>
            <person name="Zhang R.-G."/>
            <person name="Yun Q.-Z."/>
            <person name="Chai Y.-H."/>
            <person name="Lu J.-Y."/>
            <person name="Li Y."/>
            <person name="Zhao S.-W."/>
            <person name="Mao J.-F."/>
            <person name="Jia S.-G."/>
            <person name="Mao Y.-M."/>
        </authorList>
    </citation>
    <scope>NUCLEOTIDE SEQUENCE</scope>
    <source>
        <strain evidence="2">AT0</strain>
        <tissue evidence="2">Leaf</tissue>
    </source>
</reference>
<evidence type="ECO:0000256" key="1">
    <source>
        <dbReference type="SAM" id="MobiDB-lite"/>
    </source>
</evidence>
<feature type="region of interest" description="Disordered" evidence="1">
    <location>
        <begin position="151"/>
        <end position="195"/>
    </location>
</feature>
<feature type="compositionally biased region" description="Low complexity" evidence="1">
    <location>
        <begin position="235"/>
        <end position="249"/>
    </location>
</feature>
<feature type="compositionally biased region" description="Polar residues" evidence="1">
    <location>
        <begin position="340"/>
        <end position="350"/>
    </location>
</feature>
<dbReference type="AlphaFoldDB" id="A0A978W3I0"/>
<accession>A0A978W3I0</accession>
<evidence type="ECO:0000313" key="2">
    <source>
        <dbReference type="EMBL" id="KAH7546514.1"/>
    </source>
</evidence>
<proteinExistence type="predicted"/>
<gene>
    <name evidence="2" type="ORF">FEM48_Zijuj01G0208900</name>
</gene>
<feature type="compositionally biased region" description="Polar residues" evidence="1">
    <location>
        <begin position="250"/>
        <end position="261"/>
    </location>
</feature>
<dbReference type="Proteomes" id="UP000813462">
    <property type="component" value="Unassembled WGS sequence"/>
</dbReference>
<feature type="compositionally biased region" description="Polar residues" evidence="1">
    <location>
        <begin position="165"/>
        <end position="181"/>
    </location>
</feature>
<dbReference type="EMBL" id="JAEACU010000001">
    <property type="protein sequence ID" value="KAH7546514.1"/>
    <property type="molecule type" value="Genomic_DNA"/>
</dbReference>
<protein>
    <submittedName>
        <fullName evidence="2">Uncharacterized protein</fullName>
    </submittedName>
</protein>
<name>A0A978W3I0_ZIZJJ</name>
<feature type="region of interest" description="Disordered" evidence="1">
    <location>
        <begin position="221"/>
        <end position="360"/>
    </location>
</feature>
<feature type="compositionally biased region" description="Basic and acidic residues" evidence="1">
    <location>
        <begin position="298"/>
        <end position="311"/>
    </location>
</feature>
<feature type="compositionally biased region" description="Basic and acidic residues" evidence="1">
    <location>
        <begin position="222"/>
        <end position="232"/>
    </location>
</feature>
<organism evidence="2 3">
    <name type="scientific">Ziziphus jujuba var. spinosa</name>
    <dbReference type="NCBI Taxonomy" id="714518"/>
    <lineage>
        <taxon>Eukaryota</taxon>
        <taxon>Viridiplantae</taxon>
        <taxon>Streptophyta</taxon>
        <taxon>Embryophyta</taxon>
        <taxon>Tracheophyta</taxon>
        <taxon>Spermatophyta</taxon>
        <taxon>Magnoliopsida</taxon>
        <taxon>eudicotyledons</taxon>
        <taxon>Gunneridae</taxon>
        <taxon>Pentapetalae</taxon>
        <taxon>rosids</taxon>
        <taxon>fabids</taxon>
        <taxon>Rosales</taxon>
        <taxon>Rhamnaceae</taxon>
        <taxon>Paliureae</taxon>
        <taxon>Ziziphus</taxon>
    </lineage>
</organism>
<comment type="caution">
    <text evidence="2">The sequence shown here is derived from an EMBL/GenBank/DDBJ whole genome shotgun (WGS) entry which is preliminary data.</text>
</comment>
<sequence>MWVDLSLEAKSNKPDKLFCSDDQWFYTSHQFHQFSSHQLKSAFSHSGEVSMMLDMDILEPSSPKLPTSVSKSRGKEYRSKDWKVENQDFTLNKLHPVKVPSQKPTYMNSGSCSEIKQKFQSIRSKETTNSKSNVVSDSSHSGFVIQKFSYPKSSHGHSTSGLSSVANKANESRTVSTITSESGEEREQKVVDVSSQTFGHTSSFLSVVKINLRKSGITRQASRVEIRDDKKQSSGHKSSSSKSSVASSSNPNHNAGRSKSSLVRPKESTPDSRNVGRMTHAAKSKIKYGNEVKSSIMKHGEATSNNKREGKPNVVKSSYQEAAKQKAQHQTFRKRALVSSRVNEQNSTPAASKPKEKSEAVRLGGNGKENVTSQKCNTRSVAARSTVGDQKVIKHSVQLRNGREGPVRLQLCSVFWMDRFDLDGRIGNGSSSREVAAGPIPPLWLF</sequence>